<dbReference type="PANTHER" id="PTHR10887">
    <property type="entry name" value="DNA2/NAM7 HELICASE FAMILY"/>
    <property type="match status" value="1"/>
</dbReference>
<evidence type="ECO:0008006" key="11">
    <source>
        <dbReference type="Google" id="ProtNLM"/>
    </source>
</evidence>
<evidence type="ECO:0000256" key="5">
    <source>
        <dbReference type="ARBA" id="ARBA00022840"/>
    </source>
</evidence>
<dbReference type="OrthoDB" id="6513042at2759"/>
<evidence type="ECO:0000256" key="3">
    <source>
        <dbReference type="ARBA" id="ARBA00022801"/>
    </source>
</evidence>
<feature type="domain" description="DNA2/NAM7 helicase-like C-terminal" evidence="8">
    <location>
        <begin position="1428"/>
        <end position="1644"/>
    </location>
</feature>
<dbReference type="Proteomes" id="UP000183567">
    <property type="component" value="Unassembled WGS sequence"/>
</dbReference>
<proteinExistence type="inferred from homology"/>
<gene>
    <name evidence="9" type="ORF">AZE42_07628</name>
</gene>
<dbReference type="FunFam" id="3.40.50.300:FF:000326">
    <property type="entry name" value="P-loop containing nucleoside triphosphate hydrolase"/>
    <property type="match status" value="1"/>
</dbReference>
<comment type="caution">
    <text evidence="9">The sequence shown here is derived from an EMBL/GenBank/DDBJ whole genome shotgun (WGS) entry which is preliminary data.</text>
</comment>
<feature type="domain" description="DNA2/NAM7 helicase helicase" evidence="7">
    <location>
        <begin position="1185"/>
        <end position="1420"/>
    </location>
</feature>
<dbReference type="GO" id="GO:0000184">
    <property type="term" value="P:nuclear-transcribed mRNA catabolic process, nonsense-mediated decay"/>
    <property type="evidence" value="ECO:0007669"/>
    <property type="project" value="TreeGrafter"/>
</dbReference>
<dbReference type="InterPro" id="IPR047187">
    <property type="entry name" value="SF1_C_Upf1"/>
</dbReference>
<dbReference type="InterPro" id="IPR059179">
    <property type="entry name" value="MLKL-like_MCAfunc"/>
</dbReference>
<evidence type="ECO:0000256" key="1">
    <source>
        <dbReference type="ARBA" id="ARBA00007913"/>
    </source>
</evidence>
<dbReference type="InterPro" id="IPR041677">
    <property type="entry name" value="DNA2/NAM7_AAA_11"/>
</dbReference>
<dbReference type="Gene3D" id="3.40.50.300">
    <property type="entry name" value="P-loop containing nucleotide triphosphate hydrolases"/>
    <property type="match status" value="2"/>
</dbReference>
<keyword evidence="10" id="KW-1185">Reference proteome</keyword>
<keyword evidence="6" id="KW-0175">Coiled coil</keyword>
<dbReference type="InterPro" id="IPR027417">
    <property type="entry name" value="P-loop_NTPase"/>
</dbReference>
<dbReference type="InterPro" id="IPR045055">
    <property type="entry name" value="DNA2/NAM7-like"/>
</dbReference>
<evidence type="ECO:0000259" key="8">
    <source>
        <dbReference type="Pfam" id="PF13087"/>
    </source>
</evidence>
<dbReference type="GO" id="GO:0005694">
    <property type="term" value="C:chromosome"/>
    <property type="evidence" value="ECO:0007669"/>
    <property type="project" value="UniProtKB-ARBA"/>
</dbReference>
<evidence type="ECO:0000256" key="2">
    <source>
        <dbReference type="ARBA" id="ARBA00022741"/>
    </source>
</evidence>
<organism evidence="9 10">
    <name type="scientific">Rhizopogon vesiculosus</name>
    <dbReference type="NCBI Taxonomy" id="180088"/>
    <lineage>
        <taxon>Eukaryota</taxon>
        <taxon>Fungi</taxon>
        <taxon>Dikarya</taxon>
        <taxon>Basidiomycota</taxon>
        <taxon>Agaricomycotina</taxon>
        <taxon>Agaricomycetes</taxon>
        <taxon>Agaricomycetidae</taxon>
        <taxon>Boletales</taxon>
        <taxon>Suillineae</taxon>
        <taxon>Rhizopogonaceae</taxon>
        <taxon>Rhizopogon</taxon>
    </lineage>
</organism>
<dbReference type="Gene3D" id="1.20.930.20">
    <property type="entry name" value="Adaptor protein Cbl, N-terminal domain"/>
    <property type="match status" value="1"/>
</dbReference>
<dbReference type="SUPFAM" id="SSF52540">
    <property type="entry name" value="P-loop containing nucleoside triphosphate hydrolases"/>
    <property type="match status" value="1"/>
</dbReference>
<dbReference type="GO" id="GO:0005524">
    <property type="term" value="F:ATP binding"/>
    <property type="evidence" value="ECO:0007669"/>
    <property type="project" value="UniProtKB-KW"/>
</dbReference>
<protein>
    <recommendedName>
        <fullName evidence="11">Protein kinase domain-containing protein</fullName>
    </recommendedName>
</protein>
<dbReference type="CDD" id="cd21037">
    <property type="entry name" value="MLKL_NTD"/>
    <property type="match status" value="1"/>
</dbReference>
<keyword evidence="5" id="KW-0067">ATP-binding</keyword>
<accession>A0A1J8QRF2</accession>
<keyword evidence="4" id="KW-0347">Helicase</keyword>
<dbReference type="GO" id="GO:0003724">
    <property type="term" value="F:RNA helicase activity"/>
    <property type="evidence" value="ECO:0007669"/>
    <property type="project" value="TreeGrafter"/>
</dbReference>
<feature type="coiled-coil region" evidence="6">
    <location>
        <begin position="1288"/>
        <end position="1341"/>
    </location>
</feature>
<evidence type="ECO:0000259" key="7">
    <source>
        <dbReference type="Pfam" id="PF13086"/>
    </source>
</evidence>
<evidence type="ECO:0000256" key="6">
    <source>
        <dbReference type="SAM" id="Coils"/>
    </source>
</evidence>
<dbReference type="STRING" id="180088.A0A1J8QRF2"/>
<name>A0A1J8QRF2_9AGAM</name>
<dbReference type="CDD" id="cd18808">
    <property type="entry name" value="SF1_C_Upf1"/>
    <property type="match status" value="1"/>
</dbReference>
<sequence>MPLRFVRMKKPGIQALITATTLSRDLISTLQFPPATAAVSVLLLILETIQSIQVNRSGCDRLARRAAQILLDIEEQMRGRYDEAPEMLVRNLAKFESTLVSIHQFMRQLADSKWSVRFLRRSTIDDALVEYTRMLDEAAQSFQLTTLINIQLAVSSLRANATTAERVLEIPPLPVYQEISKKLGSDTVETRSPEVINAAESLVAVSDISVASGGELLSLHEEGIIDHYLPKELSSLTLEDDHGFRRYHQSEVILRGRSQLKDGWWAGATEVQAQGQRALIKKYDGDKDRAYKDWLRDVKVLQNLYHPNLPQMLGFSDDQAPTPFILLANVQTRTPQALVREVLRSSSLASAMEIFLRFYRDLADTAMYVQRQLNLDDNKVQDFIEASSFRVDSLKTLVVGLPPPRDGVWYTGRNYGLSHTLLDACLRMLPNNGRVSHSYDTGDEFVTEEIQKKINHFVTLARALLPSERQSPVLPTQLEALIEETESESSLTLRQIRELTWDAEGGHNHAWYERSVPANKFSVGDIGYIPVGKDFGSFVLLCNVIKDGTAAFSLSQRSHGEHWCWKHIPIRRQPLQAYELPEAVAGWPVAVPPYSQIDVVVAHEAYLSCVKDAWQYLLQNGKDHAVDAGIRPGELILVTHVGTHQDFYVNDFRPKPFTPHAHSANPGFGANQSHQQQMHGFRQPPGFGFQNHGVPFHQPVLPTIVYLFTSLDPNHEPHWSPSPVCLPKGVPRQPLARDFTTKIGWAASRPSSKLKFITVHGTTSFTSRTPLDLYHALAALSCSKLLLPEAFASRGGRAAKNARLSTSTGMSLSDHKISRSARNLSFLGVQNYFNDLERHVQKCNNNLRGVRRAQFSVSCTSAHAVSLRKPKGLDLSAEDYYSGSSAPLPPSQRSDWRLRATSRTNRTQPLDAQGHRRYIKRVAPPYMQVQPGESFHEEIQAYNEHFLSLLDSEQAEDESVLRERLSSWSLSRLREEGYTMTGLSAFWMDAPKFGRPVASFSLGPGIDLPEHRFENGTQVLVSRFDPLQEPPHRGSVLGTTTSQLRVAFEDKFDLEEGSWRLDVGRSNIVFDRMRTAIARFNHDPQALEDQGQTLSSSDRQFILHGTHLRDVLLRTFSPETPSLHVPLQPPDEVSYVPRGRLEHDSREARDHGGAFKEDMYIQSWARRYSQIKPIVMDGDPVIEGLNVTQIRAIALMIGERISLVQGPPGTGKTKTIIEAVKLLKVHFEVHHPLLVCTYTNVAVDNLVEGFVAAGVKPLRVGYGGKIKSSLYEHTLDAKLEAHPLKPKADQVLKEQENTEKKRNELYQRIVTAEKAGKAERLERMRSALAMMERQILAMRAKLYAMHQEMLNDITAAADVICTTCITSASAALNVLDFPVVFLDEASMSTEPASLIPLMRGSQHVALIGDHKQLPPVITSREAQLNGLGISLFERLTEEGVVPSIMLDVQYRMHPSISRFPSLEFYNFSLQDGTVDSAGNIHPMLLPPLSSHLEQNALTGLRPSVVFIDHAGSETSKDRSRVNWNEAHIVCSIVEDLLLQNENLRGENIGIIAPYAAQISLLSRLLNTDAKYRKRFASTLGDHRMMQLSSIEVKTVDGFEGREKDVIIFSTVRNNTSGYIGFLADRRRLNVGLTRAKRGLFVVGSINTLKAGKMAKGRSGEGPARVGKGAEAWRRYANYLLEQNMVLTLSGDRLRKVLYGHTIQKERSRTTLS</sequence>
<keyword evidence="2" id="KW-0547">Nucleotide-binding</keyword>
<evidence type="ECO:0000313" key="9">
    <source>
        <dbReference type="EMBL" id="OJA16016.1"/>
    </source>
</evidence>
<dbReference type="InterPro" id="IPR041679">
    <property type="entry name" value="DNA2/NAM7-like_C"/>
</dbReference>
<dbReference type="PANTHER" id="PTHR10887:SF517">
    <property type="entry name" value="RNA HELICASE NONSENSE MRNA REDUCING FACTOR"/>
    <property type="match status" value="1"/>
</dbReference>
<keyword evidence="3" id="KW-0378">Hydrolase</keyword>
<evidence type="ECO:0000313" key="10">
    <source>
        <dbReference type="Proteomes" id="UP000183567"/>
    </source>
</evidence>
<dbReference type="GO" id="GO:0005737">
    <property type="term" value="C:cytoplasm"/>
    <property type="evidence" value="ECO:0007669"/>
    <property type="project" value="TreeGrafter"/>
</dbReference>
<dbReference type="GO" id="GO:0007166">
    <property type="term" value="P:cell surface receptor signaling pathway"/>
    <property type="evidence" value="ECO:0007669"/>
    <property type="project" value="InterPro"/>
</dbReference>
<dbReference type="GO" id="GO:0016787">
    <property type="term" value="F:hydrolase activity"/>
    <property type="evidence" value="ECO:0007669"/>
    <property type="project" value="UniProtKB-KW"/>
</dbReference>
<comment type="similarity">
    <text evidence="1">Belongs to the DNA2/NAM7 helicase family.</text>
</comment>
<dbReference type="Pfam" id="PF13086">
    <property type="entry name" value="AAA_11"/>
    <property type="match status" value="1"/>
</dbReference>
<evidence type="ECO:0000256" key="4">
    <source>
        <dbReference type="ARBA" id="ARBA00022806"/>
    </source>
</evidence>
<dbReference type="EMBL" id="LVVM01002732">
    <property type="protein sequence ID" value="OJA16016.1"/>
    <property type="molecule type" value="Genomic_DNA"/>
</dbReference>
<dbReference type="Pfam" id="PF13087">
    <property type="entry name" value="AAA_12"/>
    <property type="match status" value="1"/>
</dbReference>
<reference evidence="9 10" key="1">
    <citation type="submission" date="2016-03" db="EMBL/GenBank/DDBJ databases">
        <title>Comparative genomics of the ectomycorrhizal sister species Rhizopogon vinicolor and Rhizopogon vesiculosus (Basidiomycota: Boletales) reveals a divergence of the mating type B locus.</title>
        <authorList>
            <person name="Mujic A.B."/>
            <person name="Kuo A."/>
            <person name="Tritt A."/>
            <person name="Lipzen A."/>
            <person name="Chen C."/>
            <person name="Johnson J."/>
            <person name="Sharma A."/>
            <person name="Barry K."/>
            <person name="Grigoriev I.V."/>
            <person name="Spatafora J.W."/>
        </authorList>
    </citation>
    <scope>NUCLEOTIDE SEQUENCE [LARGE SCALE GENOMIC DNA]</scope>
    <source>
        <strain evidence="9 10">AM-OR11-056</strain>
    </source>
</reference>
<dbReference type="InterPro" id="IPR036537">
    <property type="entry name" value="Adaptor_Cbl_N_dom_sf"/>
</dbReference>